<dbReference type="EMBL" id="UXUI01008006">
    <property type="protein sequence ID" value="VDD90185.1"/>
    <property type="molecule type" value="Genomic_DNA"/>
</dbReference>
<accession>A0A0N4V525</accession>
<dbReference type="WBParaSite" id="EVEC_0000530501-mRNA-1">
    <property type="protein sequence ID" value="EVEC_0000530501-mRNA-1"/>
    <property type="gene ID" value="EVEC_0000530501"/>
</dbReference>
<name>A0A0N4V525_ENTVE</name>
<reference evidence="1 2" key="2">
    <citation type="submission" date="2018-10" db="EMBL/GenBank/DDBJ databases">
        <authorList>
            <consortium name="Pathogen Informatics"/>
        </authorList>
    </citation>
    <scope>NUCLEOTIDE SEQUENCE [LARGE SCALE GENOMIC DNA]</scope>
</reference>
<evidence type="ECO:0000313" key="1">
    <source>
        <dbReference type="EMBL" id="VDD90185.1"/>
    </source>
</evidence>
<gene>
    <name evidence="1" type="ORF">EVEC_LOCUS4936</name>
</gene>
<evidence type="ECO:0000313" key="2">
    <source>
        <dbReference type="Proteomes" id="UP000274131"/>
    </source>
</evidence>
<protein>
    <submittedName>
        <fullName evidence="3">Autophagy-related protein 9</fullName>
    </submittedName>
</protein>
<keyword evidence="2" id="KW-1185">Reference proteome</keyword>
<evidence type="ECO:0000313" key="3">
    <source>
        <dbReference type="WBParaSite" id="EVEC_0000530501-mRNA-1"/>
    </source>
</evidence>
<sequence>MIQSLIEHRIGVTKLTSLIVFVCSVCTLKLVRELRPKYFDYVVEIILGERPLFTLILDGIQRGVCSTTHRFQEFLKKVEVYQHTFTPNIRNIPMIAVTPPSTPQNLLGSKFWLDDDYINLSLNTIENMVSKIGIHSSAVNFKNKTAFEQPYLNTENSETETSLRDEEGEFWLEDSYGLHEQERLVKSLLAKDDSEFLLCEQELLKNSNFAVTPSLLNDALERKMLIDATNFTLHSSSSSTNSSQGDST</sequence>
<dbReference type="AlphaFoldDB" id="A0A0N4V525"/>
<dbReference type="Proteomes" id="UP000274131">
    <property type="component" value="Unassembled WGS sequence"/>
</dbReference>
<organism evidence="3">
    <name type="scientific">Enterobius vermicularis</name>
    <name type="common">Human pinworm</name>
    <dbReference type="NCBI Taxonomy" id="51028"/>
    <lineage>
        <taxon>Eukaryota</taxon>
        <taxon>Metazoa</taxon>
        <taxon>Ecdysozoa</taxon>
        <taxon>Nematoda</taxon>
        <taxon>Chromadorea</taxon>
        <taxon>Rhabditida</taxon>
        <taxon>Spirurina</taxon>
        <taxon>Oxyuridomorpha</taxon>
        <taxon>Oxyuroidea</taxon>
        <taxon>Oxyuridae</taxon>
        <taxon>Enterobius</taxon>
    </lineage>
</organism>
<proteinExistence type="predicted"/>
<reference evidence="3" key="1">
    <citation type="submission" date="2017-02" db="UniProtKB">
        <authorList>
            <consortium name="WormBaseParasite"/>
        </authorList>
    </citation>
    <scope>IDENTIFICATION</scope>
</reference>